<dbReference type="GO" id="GO:0004150">
    <property type="term" value="F:dihydroneopterin aldolase activity"/>
    <property type="evidence" value="ECO:0007669"/>
    <property type="project" value="UniProtKB-UniRule"/>
</dbReference>
<dbReference type="SUPFAM" id="SSF55620">
    <property type="entry name" value="Tetrahydrobiopterin biosynthesis enzymes-like"/>
    <property type="match status" value="1"/>
</dbReference>
<evidence type="ECO:0000256" key="6">
    <source>
        <dbReference type="ARBA" id="ARBA00023235"/>
    </source>
</evidence>
<dbReference type="GO" id="GO:0046654">
    <property type="term" value="P:tetrahydrofolate biosynthetic process"/>
    <property type="evidence" value="ECO:0007669"/>
    <property type="project" value="UniProtKB-UniRule"/>
</dbReference>
<keyword evidence="6" id="KW-0413">Isomerase</keyword>
<reference evidence="10 11" key="1">
    <citation type="submission" date="2018-10" db="EMBL/GenBank/DDBJ databases">
        <title>Genomic Encyclopedia of Type Strains, Phase IV (KMG-IV): sequencing the most valuable type-strain genomes for metagenomic binning, comparative biology and taxonomic classification.</title>
        <authorList>
            <person name="Goeker M."/>
        </authorList>
    </citation>
    <scope>NUCLEOTIDE SEQUENCE [LARGE SCALE GENOMIC DNA]</scope>
    <source>
        <strain evidence="10 11">DSM 25080</strain>
    </source>
</reference>
<dbReference type="GO" id="GO:0046656">
    <property type="term" value="P:folic acid biosynthetic process"/>
    <property type="evidence" value="ECO:0007669"/>
    <property type="project" value="UniProtKB-UniRule"/>
</dbReference>
<evidence type="ECO:0000256" key="1">
    <source>
        <dbReference type="ARBA" id="ARBA00000693"/>
    </source>
</evidence>
<dbReference type="InterPro" id="IPR006157">
    <property type="entry name" value="FolB_dom"/>
</dbReference>
<evidence type="ECO:0000256" key="5">
    <source>
        <dbReference type="ARBA" id="ARBA00022909"/>
    </source>
</evidence>
<accession>A0A3M0ACG2</accession>
<dbReference type="NCBIfam" id="TIGR00525">
    <property type="entry name" value="folB"/>
    <property type="match status" value="1"/>
</dbReference>
<evidence type="ECO:0000256" key="7">
    <source>
        <dbReference type="ARBA" id="ARBA00023239"/>
    </source>
</evidence>
<feature type="domain" description="Dihydroneopterin aldolase/epimerase" evidence="9">
    <location>
        <begin position="5"/>
        <end position="115"/>
    </location>
</feature>
<keyword evidence="7 8" id="KW-0456">Lyase</keyword>
<dbReference type="CDD" id="cd00534">
    <property type="entry name" value="DHNA_DHNTPE"/>
    <property type="match status" value="1"/>
</dbReference>
<name>A0A3M0ACG2_9GAMM</name>
<dbReference type="NCBIfam" id="TIGR00526">
    <property type="entry name" value="folB_dom"/>
    <property type="match status" value="1"/>
</dbReference>
<evidence type="ECO:0000256" key="8">
    <source>
        <dbReference type="RuleBase" id="RU362079"/>
    </source>
</evidence>
<comment type="function">
    <text evidence="8">Catalyzes the conversion of 7,8-dihydroneopterin to 6-hydroxymethyl-7,8-dihydropterin.</text>
</comment>
<evidence type="ECO:0000256" key="4">
    <source>
        <dbReference type="ARBA" id="ARBA00005708"/>
    </source>
</evidence>
<dbReference type="AlphaFoldDB" id="A0A3M0ACG2"/>
<dbReference type="PANTHER" id="PTHR42844:SF1">
    <property type="entry name" value="DIHYDRONEOPTERIN ALDOLASE 1-RELATED"/>
    <property type="match status" value="1"/>
</dbReference>
<dbReference type="InterPro" id="IPR006156">
    <property type="entry name" value="Dihydroneopterin_aldolase"/>
</dbReference>
<comment type="similarity">
    <text evidence="4 8">Belongs to the DHNA family.</text>
</comment>
<dbReference type="EMBL" id="REFJ01000003">
    <property type="protein sequence ID" value="RMA80135.1"/>
    <property type="molecule type" value="Genomic_DNA"/>
</dbReference>
<dbReference type="Proteomes" id="UP000267187">
    <property type="component" value="Unassembled WGS sequence"/>
</dbReference>
<gene>
    <name evidence="10" type="ORF">DFR27_1497</name>
</gene>
<evidence type="ECO:0000313" key="11">
    <source>
        <dbReference type="Proteomes" id="UP000267187"/>
    </source>
</evidence>
<organism evidence="10 11">
    <name type="scientific">Umboniibacter marinipuniceus</name>
    <dbReference type="NCBI Taxonomy" id="569599"/>
    <lineage>
        <taxon>Bacteria</taxon>
        <taxon>Pseudomonadati</taxon>
        <taxon>Pseudomonadota</taxon>
        <taxon>Gammaproteobacteria</taxon>
        <taxon>Cellvibrionales</taxon>
        <taxon>Cellvibrionaceae</taxon>
        <taxon>Umboniibacter</taxon>
    </lineage>
</organism>
<comment type="catalytic activity">
    <reaction evidence="2 8">
        <text>7,8-dihydroneopterin = 6-hydroxymethyl-7,8-dihydropterin + glycolaldehyde</text>
        <dbReference type="Rhea" id="RHEA:10540"/>
        <dbReference type="ChEBI" id="CHEBI:17001"/>
        <dbReference type="ChEBI" id="CHEBI:17071"/>
        <dbReference type="ChEBI" id="CHEBI:44841"/>
        <dbReference type="EC" id="4.1.2.25"/>
    </reaction>
</comment>
<dbReference type="EC" id="4.1.2.25" evidence="8"/>
<evidence type="ECO:0000313" key="10">
    <source>
        <dbReference type="EMBL" id="RMA80135.1"/>
    </source>
</evidence>
<evidence type="ECO:0000256" key="2">
    <source>
        <dbReference type="ARBA" id="ARBA00001353"/>
    </source>
</evidence>
<keyword evidence="11" id="KW-1185">Reference proteome</keyword>
<comment type="pathway">
    <text evidence="3 8">Cofactor biosynthesis; tetrahydrofolate biosynthesis; 2-amino-4-hydroxy-6-hydroxymethyl-7,8-dihydropteridine diphosphate from 7,8-dihydroneopterin triphosphate: step 3/4.</text>
</comment>
<evidence type="ECO:0000256" key="3">
    <source>
        <dbReference type="ARBA" id="ARBA00005013"/>
    </source>
</evidence>
<dbReference type="GO" id="GO:0005737">
    <property type="term" value="C:cytoplasm"/>
    <property type="evidence" value="ECO:0007669"/>
    <property type="project" value="TreeGrafter"/>
</dbReference>
<proteinExistence type="inferred from homology"/>
<dbReference type="InterPro" id="IPR043133">
    <property type="entry name" value="GTP-CH-I_C/QueF"/>
</dbReference>
<dbReference type="RefSeq" id="WP_121876816.1">
    <property type="nucleotide sequence ID" value="NZ_REFJ01000003.1"/>
</dbReference>
<protein>
    <recommendedName>
        <fullName evidence="8">7,8-dihydroneopterin aldolase</fullName>
        <ecNumber evidence="8">4.1.2.25</ecNumber>
    </recommendedName>
</protein>
<dbReference type="FunFam" id="3.30.1130.10:FF:000002">
    <property type="entry name" value="7,8-dihydroneopterin aldolase"/>
    <property type="match status" value="1"/>
</dbReference>
<comment type="caution">
    <text evidence="10">The sequence shown here is derived from an EMBL/GenBank/DDBJ whole genome shotgun (WGS) entry which is preliminary data.</text>
</comment>
<dbReference type="SMART" id="SM00905">
    <property type="entry name" value="FolB"/>
    <property type="match status" value="1"/>
</dbReference>
<sequence>MQDSVIIEGLAVEAVIGVYDWERTITQRLVFDLEMAWDNSPAADADDITLALDYAEVSSAILSYVSDTSFELIETVAERVCELIITRFGVSEVILKLSKPGAVPEANNVAVKIRRRAAA</sequence>
<comment type="catalytic activity">
    <reaction evidence="1">
        <text>7,8-dihydroneopterin = 7,8-dihydromonapterin</text>
        <dbReference type="Rhea" id="RHEA:45328"/>
        <dbReference type="ChEBI" id="CHEBI:17001"/>
        <dbReference type="ChEBI" id="CHEBI:71175"/>
        <dbReference type="EC" id="5.1.99.8"/>
    </reaction>
</comment>
<keyword evidence="5 8" id="KW-0289">Folate biosynthesis</keyword>
<dbReference type="UniPathway" id="UPA00077">
    <property type="reaction ID" value="UER00154"/>
</dbReference>
<dbReference type="Pfam" id="PF02152">
    <property type="entry name" value="FolB"/>
    <property type="match status" value="1"/>
</dbReference>
<dbReference type="Gene3D" id="3.30.1130.10">
    <property type="match status" value="1"/>
</dbReference>
<evidence type="ECO:0000259" key="9">
    <source>
        <dbReference type="SMART" id="SM00905"/>
    </source>
</evidence>
<dbReference type="OrthoDB" id="9810587at2"/>
<dbReference type="PANTHER" id="PTHR42844">
    <property type="entry name" value="DIHYDRONEOPTERIN ALDOLASE 1-RELATED"/>
    <property type="match status" value="1"/>
</dbReference>
<dbReference type="GO" id="GO:0016853">
    <property type="term" value="F:isomerase activity"/>
    <property type="evidence" value="ECO:0007669"/>
    <property type="project" value="UniProtKB-KW"/>
</dbReference>